<proteinExistence type="predicted"/>
<evidence type="ECO:0000313" key="1">
    <source>
        <dbReference type="EMBL" id="PVD32604.1"/>
    </source>
</evidence>
<keyword evidence="2" id="KW-1185">Reference proteome</keyword>
<gene>
    <name evidence="1" type="ORF">C0Q70_08046</name>
</gene>
<reference evidence="1 2" key="1">
    <citation type="submission" date="2018-04" db="EMBL/GenBank/DDBJ databases">
        <title>The genome of golden apple snail Pomacea canaliculata provides insight into stress tolerance and invasive adaptation.</title>
        <authorList>
            <person name="Liu C."/>
            <person name="Liu B."/>
            <person name="Ren Y."/>
            <person name="Zhang Y."/>
            <person name="Wang H."/>
            <person name="Li S."/>
            <person name="Jiang F."/>
            <person name="Yin L."/>
            <person name="Zhang G."/>
            <person name="Qian W."/>
            <person name="Fan W."/>
        </authorList>
    </citation>
    <scope>NUCLEOTIDE SEQUENCE [LARGE SCALE GENOMIC DNA]</scope>
    <source>
        <strain evidence="1">SZHN2017</strain>
        <tissue evidence="1">Muscle</tissue>
    </source>
</reference>
<dbReference type="Proteomes" id="UP000245119">
    <property type="component" value="Linkage Group LG4"/>
</dbReference>
<dbReference type="STRING" id="400727.A0A2T7PGQ6"/>
<protein>
    <submittedName>
        <fullName evidence="1">Uncharacterized protein</fullName>
    </submittedName>
</protein>
<sequence length="413" mass="46838">MPKKKVKNRNKKIQEVNISEVKRLDISVMTITGIDKSEQVTNDLLVALTTNILDQSDLPEQPMSFLEQLVCEKLRETEEGASPLSACVTQEASHIATEVQSASCRLESLQSERVQFDEDVDDEEQENDTRDVQESRTLMDTTKVTFHGESGQMVENDDAVVEHLLNQKEDDLHIFKRSREDYTRNRVQFTIDIVSLWNTPHRQRAYIVLGVKPRIPTPHALIGLRSSTNPEVYYNLVLNDLFNFKPKFTYREVSCRKKLVGILEICSNHGEGSPSIVNNDDCKPHLCTNQLWIRRQGTSIVLPPTDPMYRQVHLWFGQHKSSTANADYITELVEVNTSNSKSAIHPQRKKLEDLSIDKTLAASPEDLTANCAGSDIERLMTSLKNFRKGHFVLVCGSMNIPIKTSMLCPLFPG</sequence>
<evidence type="ECO:0000313" key="2">
    <source>
        <dbReference type="Proteomes" id="UP000245119"/>
    </source>
</evidence>
<name>A0A2T7PGQ6_POMCA</name>
<dbReference type="EMBL" id="PZQS01000004">
    <property type="protein sequence ID" value="PVD32604.1"/>
    <property type="molecule type" value="Genomic_DNA"/>
</dbReference>
<accession>A0A2T7PGQ6</accession>
<comment type="caution">
    <text evidence="1">The sequence shown here is derived from an EMBL/GenBank/DDBJ whole genome shotgun (WGS) entry which is preliminary data.</text>
</comment>
<organism evidence="1 2">
    <name type="scientific">Pomacea canaliculata</name>
    <name type="common">Golden apple snail</name>
    <dbReference type="NCBI Taxonomy" id="400727"/>
    <lineage>
        <taxon>Eukaryota</taxon>
        <taxon>Metazoa</taxon>
        <taxon>Spiralia</taxon>
        <taxon>Lophotrochozoa</taxon>
        <taxon>Mollusca</taxon>
        <taxon>Gastropoda</taxon>
        <taxon>Caenogastropoda</taxon>
        <taxon>Architaenioglossa</taxon>
        <taxon>Ampullarioidea</taxon>
        <taxon>Ampullariidae</taxon>
        <taxon>Pomacea</taxon>
    </lineage>
</organism>
<dbReference type="AlphaFoldDB" id="A0A2T7PGQ6"/>